<dbReference type="SUPFAM" id="SSF50729">
    <property type="entry name" value="PH domain-like"/>
    <property type="match status" value="1"/>
</dbReference>
<evidence type="ECO:0000313" key="3">
    <source>
        <dbReference type="EMBL" id="KAL3767627.1"/>
    </source>
</evidence>
<feature type="region of interest" description="Disordered" evidence="1">
    <location>
        <begin position="725"/>
        <end position="751"/>
    </location>
</feature>
<dbReference type="InterPro" id="IPR011993">
    <property type="entry name" value="PH-like_dom_sf"/>
</dbReference>
<dbReference type="PROSITE" id="PS50003">
    <property type="entry name" value="PH_DOMAIN"/>
    <property type="match status" value="1"/>
</dbReference>
<organism evidence="3 4">
    <name type="scientific">Cyclotella atomus</name>
    <dbReference type="NCBI Taxonomy" id="382360"/>
    <lineage>
        <taxon>Eukaryota</taxon>
        <taxon>Sar</taxon>
        <taxon>Stramenopiles</taxon>
        <taxon>Ochrophyta</taxon>
        <taxon>Bacillariophyta</taxon>
        <taxon>Coscinodiscophyceae</taxon>
        <taxon>Thalassiosirophycidae</taxon>
        <taxon>Stephanodiscales</taxon>
        <taxon>Stephanodiscaceae</taxon>
        <taxon>Cyclotella</taxon>
    </lineage>
</organism>
<proteinExistence type="predicted"/>
<accession>A0ABD3MW54</accession>
<dbReference type="SUPFAM" id="SSF55753">
    <property type="entry name" value="Actin depolymerizing proteins"/>
    <property type="match status" value="1"/>
</dbReference>
<protein>
    <recommendedName>
        <fullName evidence="2">PH domain-containing protein</fullName>
    </recommendedName>
</protein>
<dbReference type="SMART" id="SM00233">
    <property type="entry name" value="PH"/>
    <property type="match status" value="1"/>
</dbReference>
<dbReference type="Gene3D" id="3.40.20.10">
    <property type="entry name" value="Severin"/>
    <property type="match status" value="1"/>
</dbReference>
<evidence type="ECO:0000259" key="2">
    <source>
        <dbReference type="PROSITE" id="PS50003"/>
    </source>
</evidence>
<sequence length="780" mass="87089">MATAPDALAMQGMMMKKKTTTPSVLRPLTLEWVTRHFFLYEDGKMLYARDGASVNPNDIVLLCNNIADCHIDRAKASDMGKKKSHVANSFYITVPKHDDTEFAKTHKKRTLLVTHGPEEFKKWIAAFRRLKATVNMEVEEPAAEKAAVASDRASLVPSVVSSEHEVKVSALNMSDAKFGDSTLIEFEKMESIQDEDQRVHFSGKDQVFSVPGSVKSDTPGAKGEKTVSFDESSMGEVIPDVDQLSEVSGEDSGSERKVAFSEVRIAHTEVINDGPELDKKVSFRSVTESAEAAVVIDDSTGPPLERKVSFRTVKETMENAEVIGDAPPLEKKVSFRMEKDSDEIVEDEIPADAPQDATTAGQDTKQVQLKDPNEGILYPNGCKGARVFAYGDSLDELAKALSAKSVLYGVVTTSLEENMDDETYANTTSQPSLSKLKAFSIEFLGKKADVIKAEKFEQHLSEIISFCKTASDIHDLHPIRSGDGQKVKDEILSVLEVIEDGNEEEEKEVSGTTPFGMSNFEYDSSSGLTAYKYAIQTQDSSDIPSGPQVLQCVRQQMGVPYNWVVYQPSQTEMIVEDAGSGGVIEMTKVLHESYNDRVLFGLARVSFMGDTFGRRQIWFALEWKGENCTSVKMIRQLRDCATKMNEFIGERSFTMTNVSAADMTPDSVCTWVKRSCDVNDFTLSVDSMNSAYIEEQKVIKEYYEKLAAKEAAIRSAKEAKRKEQRRKERLWLRQETRENTEPKREERKERWSKVNVPDILKDLGDKDDSLSGWVLLEIET</sequence>
<gene>
    <name evidence="3" type="ORF">ACHAWO_011092</name>
</gene>
<keyword evidence="4" id="KW-1185">Reference proteome</keyword>
<dbReference type="Gene3D" id="2.30.29.30">
    <property type="entry name" value="Pleckstrin-homology domain (PH domain)/Phosphotyrosine-binding domain (PTB)"/>
    <property type="match status" value="1"/>
</dbReference>
<dbReference type="InterPro" id="IPR001849">
    <property type="entry name" value="PH_domain"/>
</dbReference>
<reference evidence="3 4" key="1">
    <citation type="submission" date="2024-10" db="EMBL/GenBank/DDBJ databases">
        <title>Updated reference genomes for cyclostephanoid diatoms.</title>
        <authorList>
            <person name="Roberts W.R."/>
            <person name="Alverson A.J."/>
        </authorList>
    </citation>
    <scope>NUCLEOTIDE SEQUENCE [LARGE SCALE GENOMIC DNA]</scope>
    <source>
        <strain evidence="3 4">AJA010-31</strain>
    </source>
</reference>
<dbReference type="AlphaFoldDB" id="A0ABD3MW54"/>
<evidence type="ECO:0000313" key="4">
    <source>
        <dbReference type="Proteomes" id="UP001530400"/>
    </source>
</evidence>
<evidence type="ECO:0000256" key="1">
    <source>
        <dbReference type="SAM" id="MobiDB-lite"/>
    </source>
</evidence>
<comment type="caution">
    <text evidence="3">The sequence shown here is derived from an EMBL/GenBank/DDBJ whole genome shotgun (WGS) entry which is preliminary data.</text>
</comment>
<dbReference type="Proteomes" id="UP001530400">
    <property type="component" value="Unassembled WGS sequence"/>
</dbReference>
<dbReference type="InterPro" id="IPR029006">
    <property type="entry name" value="ADF-H/Gelsolin-like_dom_sf"/>
</dbReference>
<name>A0ABD3MW54_9STRA</name>
<dbReference type="EMBL" id="JALLPJ020001361">
    <property type="protein sequence ID" value="KAL3767627.1"/>
    <property type="molecule type" value="Genomic_DNA"/>
</dbReference>
<dbReference type="Pfam" id="PF00169">
    <property type="entry name" value="PH"/>
    <property type="match status" value="1"/>
</dbReference>
<feature type="domain" description="PH" evidence="2">
    <location>
        <begin position="7"/>
        <end position="132"/>
    </location>
</feature>